<dbReference type="CDD" id="cd00154">
    <property type="entry name" value="Rab"/>
    <property type="match status" value="1"/>
</dbReference>
<keyword evidence="4" id="KW-0547">Nucleotide-binding</keyword>
<dbReference type="GO" id="GO:0005737">
    <property type="term" value="C:cytoplasm"/>
    <property type="evidence" value="ECO:0007669"/>
    <property type="project" value="UniProtKB-SubCell"/>
</dbReference>
<dbReference type="GO" id="GO:0005525">
    <property type="term" value="F:GTP binding"/>
    <property type="evidence" value="ECO:0007669"/>
    <property type="project" value="UniProtKB-KW"/>
</dbReference>
<evidence type="ECO:0000256" key="8">
    <source>
        <dbReference type="ARBA" id="ARBA00023223"/>
    </source>
</evidence>
<dbReference type="CDD" id="cd00051">
    <property type="entry name" value="EFh"/>
    <property type="match status" value="1"/>
</dbReference>
<dbReference type="EnsemblMetazoa" id="CLYHEMT000921.2">
    <property type="protein sequence ID" value="CLYHEMP000921.2"/>
    <property type="gene ID" value="CLYHEMG000921"/>
</dbReference>
<feature type="coiled-coil region" evidence="10">
    <location>
        <begin position="693"/>
        <end position="727"/>
    </location>
</feature>
<keyword evidence="6 10" id="KW-0175">Coiled coil</keyword>
<dbReference type="GO" id="GO:0003924">
    <property type="term" value="F:GTPase activity"/>
    <property type="evidence" value="ECO:0007669"/>
    <property type="project" value="InterPro"/>
</dbReference>
<organism evidence="13 14">
    <name type="scientific">Clytia hemisphaerica</name>
    <dbReference type="NCBI Taxonomy" id="252671"/>
    <lineage>
        <taxon>Eukaryota</taxon>
        <taxon>Metazoa</taxon>
        <taxon>Cnidaria</taxon>
        <taxon>Hydrozoa</taxon>
        <taxon>Hydroidolina</taxon>
        <taxon>Leptothecata</taxon>
        <taxon>Obeliida</taxon>
        <taxon>Clytiidae</taxon>
        <taxon>Clytia</taxon>
    </lineage>
</organism>
<dbReference type="Pfam" id="PF00071">
    <property type="entry name" value="Ras"/>
    <property type="match status" value="1"/>
</dbReference>
<dbReference type="SMART" id="SM00176">
    <property type="entry name" value="RAN"/>
    <property type="match status" value="1"/>
</dbReference>
<dbReference type="PROSITE" id="PS00018">
    <property type="entry name" value="EF_HAND_1"/>
    <property type="match status" value="1"/>
</dbReference>
<feature type="domain" description="EF-hand" evidence="12">
    <location>
        <begin position="77"/>
        <end position="112"/>
    </location>
</feature>
<feature type="region of interest" description="Disordered" evidence="11">
    <location>
        <begin position="433"/>
        <end position="473"/>
    </location>
</feature>
<dbReference type="Pfam" id="PF13202">
    <property type="entry name" value="EF-hand_5"/>
    <property type="match status" value="1"/>
</dbReference>
<dbReference type="Proteomes" id="UP000594262">
    <property type="component" value="Unplaced"/>
</dbReference>
<keyword evidence="7" id="KW-0342">GTP-binding</keyword>
<comment type="subcellular location">
    <subcellularLocation>
        <location evidence="1">Cytoplasm</location>
    </subcellularLocation>
</comment>
<dbReference type="PRINTS" id="PR00449">
    <property type="entry name" value="RASTRNSFRMNG"/>
</dbReference>
<dbReference type="InterPro" id="IPR027417">
    <property type="entry name" value="P-loop_NTPase"/>
</dbReference>
<sequence length="1086" mass="123521">MTDVDSTLVGNDTEIEEFVENERLLQSSELDEHTRIGEETKDALTEKIIELFHFCDVENKGYVVKEDLYRLRDELGLEFSDIDHAFEQLDTNKDSFLSMDEFTTGFGLFIGVERPNHTADLPAEGAENDEGIQIDFSFQVFNLIDKDDKGHITKNDLIESADTLEIDSSQIDYVYQRLRGVSSDKIYFEDFVNNIGSIVALSPALQEIKESNEQQQKGNDRIAIIERVFKMDLSSYEEDDVERLLHEQATILFKRCDYGNKNYVTREDLLTLASELDLSTDQVTEAFDKLNINNRDYLTLREFINGFGVFLGLENEQMDLRNGGVDGVDEVILENAELEKAAELFNACDINNRGYVSLYDLKQLTNKLDLSETQISDIFRQLDDDDNGFITLNEFVNGFSHFMDATSENNNHAKESPRLLKEKSMDEIYFTDSTTHAPVSGKPRLQSSGIPHDYLERSDSQTSRGSRGSERSFITRQMSIRYETGSTEIDDMLDSIENEFGSAVSKDQLQDIWNTVSFSGDPNTTKVFESFLGKVYNELRTARQETKHLENVLERKSQVHQEEMKKIYDEVEIQMQTEKLKQTQQLAEKETVLREDMLRELKEKEGQIEKMIQRENTLANRLSNVKEQEQSLKHQNSKLMKENMQLEDQLNDSMSNLSYLKTNLQHMEEQTTAEKKETLKAAVQATQGIQSEHESLIKQLDLLRSMNQKLRDERDSLELSIRSKTSRLDDIDGIEDSIPAKKPISRHGSNIGKYIQERSSSTPTHSPLSKQGSIMSNYFEPLGDHRHSSFSENLDAQLSRIGEGEVDTSVFDSVIEMDEPSSNEALIIDTHQQSVNNEPDLGSQTSSSPAPSSPRQEPVGMNNDEEHFSDNISSVSHSTAPVETPSRVYKCVFVGDSGVGKSSFIHRFCFDEFQKNFSATIGVDMHVKTIKVKRQWVALQLWDTAGQERFRSITKNYFRRADGVIVMFDVTSETSFLNVKGWMLNIEEGAEPDCQIMLLGNKKDLCDNHPKKRKITPEMAQTLADSFGATYYEVSALSGTGVLESIDHLATRMALNEDGLMQKSVIDIHKYCNAEGANGEKKKCCR</sequence>
<reference evidence="13" key="1">
    <citation type="submission" date="2021-01" db="UniProtKB">
        <authorList>
            <consortium name="EnsemblMetazoa"/>
        </authorList>
    </citation>
    <scope>IDENTIFICATION</scope>
</reference>
<evidence type="ECO:0000256" key="4">
    <source>
        <dbReference type="ARBA" id="ARBA00022741"/>
    </source>
</evidence>
<feature type="domain" description="EF-hand" evidence="12">
    <location>
        <begin position="370"/>
        <end position="405"/>
    </location>
</feature>
<keyword evidence="14" id="KW-1185">Reference proteome</keyword>
<evidence type="ECO:0000256" key="1">
    <source>
        <dbReference type="ARBA" id="ARBA00004496"/>
    </source>
</evidence>
<feature type="compositionally biased region" description="Polar residues" evidence="11">
    <location>
        <begin position="870"/>
        <end position="879"/>
    </location>
</feature>
<evidence type="ECO:0000256" key="5">
    <source>
        <dbReference type="ARBA" id="ARBA00022837"/>
    </source>
</evidence>
<dbReference type="PROSITE" id="PS51420">
    <property type="entry name" value="RHO"/>
    <property type="match status" value="1"/>
</dbReference>
<dbReference type="GO" id="GO:0008218">
    <property type="term" value="P:bioluminescence"/>
    <property type="evidence" value="ECO:0007669"/>
    <property type="project" value="UniProtKB-KW"/>
</dbReference>
<dbReference type="PANTHER" id="PTHR47977">
    <property type="entry name" value="RAS-RELATED PROTEIN RAB"/>
    <property type="match status" value="1"/>
</dbReference>
<feature type="compositionally biased region" description="Polar residues" evidence="11">
    <location>
        <begin position="835"/>
        <end position="845"/>
    </location>
</feature>
<dbReference type="Gene3D" id="3.40.50.300">
    <property type="entry name" value="P-loop containing nucleotide triphosphate hydrolases"/>
    <property type="match status" value="1"/>
</dbReference>
<dbReference type="SMART" id="SM00054">
    <property type="entry name" value="EFh"/>
    <property type="match status" value="6"/>
</dbReference>
<feature type="region of interest" description="Disordered" evidence="11">
    <location>
        <begin position="757"/>
        <end position="777"/>
    </location>
</feature>
<keyword evidence="9" id="KW-0599">Photoprotein</keyword>
<dbReference type="SUPFAM" id="SSF47473">
    <property type="entry name" value="EF-hand"/>
    <property type="match status" value="2"/>
</dbReference>
<dbReference type="InterPro" id="IPR005225">
    <property type="entry name" value="Small_GTP-bd"/>
</dbReference>
<dbReference type="PROSITE" id="PS51419">
    <property type="entry name" value="RAB"/>
    <property type="match status" value="1"/>
</dbReference>
<name>A0A7M5WI71_9CNID</name>
<evidence type="ECO:0000256" key="9">
    <source>
        <dbReference type="ARBA" id="ARBA00023262"/>
    </source>
</evidence>
<evidence type="ECO:0000313" key="14">
    <source>
        <dbReference type="Proteomes" id="UP000594262"/>
    </source>
</evidence>
<dbReference type="InterPro" id="IPR001806">
    <property type="entry name" value="Small_GTPase"/>
</dbReference>
<evidence type="ECO:0000259" key="12">
    <source>
        <dbReference type="PROSITE" id="PS50222"/>
    </source>
</evidence>
<dbReference type="SMART" id="SM00173">
    <property type="entry name" value="RAS"/>
    <property type="match status" value="1"/>
</dbReference>
<dbReference type="PROSITE" id="PS51421">
    <property type="entry name" value="RAS"/>
    <property type="match status" value="1"/>
</dbReference>
<dbReference type="SUPFAM" id="SSF52540">
    <property type="entry name" value="P-loop containing nucleoside triphosphate hydrolases"/>
    <property type="match status" value="1"/>
</dbReference>
<dbReference type="InterPro" id="IPR050227">
    <property type="entry name" value="Rab"/>
</dbReference>
<dbReference type="OrthoDB" id="9989112at2759"/>
<dbReference type="FunFam" id="3.40.50.300:FF:001348">
    <property type="entry name" value="Ras and EF-hand domain-containing protein"/>
    <property type="match status" value="1"/>
</dbReference>
<evidence type="ECO:0000256" key="6">
    <source>
        <dbReference type="ARBA" id="ARBA00023054"/>
    </source>
</evidence>
<keyword evidence="8" id="KW-0455">Luminescence</keyword>
<dbReference type="SMART" id="SM00175">
    <property type="entry name" value="RAB"/>
    <property type="match status" value="1"/>
</dbReference>
<comment type="similarity">
    <text evidence="2">Belongs to the aequorin family.</text>
</comment>
<dbReference type="InterPro" id="IPR018247">
    <property type="entry name" value="EF_Hand_1_Ca_BS"/>
</dbReference>
<evidence type="ECO:0000256" key="7">
    <source>
        <dbReference type="ARBA" id="ARBA00023134"/>
    </source>
</evidence>
<keyword evidence="3" id="KW-0963">Cytoplasm</keyword>
<dbReference type="RefSeq" id="XP_066922087.1">
    <property type="nucleotide sequence ID" value="XM_067065986.1"/>
</dbReference>
<protein>
    <recommendedName>
        <fullName evidence="12">EF-hand domain-containing protein</fullName>
    </recommendedName>
</protein>
<feature type="compositionally biased region" description="Polar residues" evidence="11">
    <location>
        <begin position="460"/>
        <end position="473"/>
    </location>
</feature>
<dbReference type="InterPro" id="IPR011992">
    <property type="entry name" value="EF-hand-dom_pair"/>
</dbReference>
<feature type="coiled-coil region" evidence="10">
    <location>
        <begin position="594"/>
        <end position="656"/>
    </location>
</feature>
<dbReference type="InterPro" id="IPR002048">
    <property type="entry name" value="EF_hand_dom"/>
</dbReference>
<evidence type="ECO:0000256" key="10">
    <source>
        <dbReference type="SAM" id="Coils"/>
    </source>
</evidence>
<dbReference type="PROSITE" id="PS51417">
    <property type="entry name" value="ARF"/>
    <property type="match status" value="1"/>
</dbReference>
<feature type="domain" description="EF-hand" evidence="12">
    <location>
        <begin position="132"/>
        <end position="167"/>
    </location>
</feature>
<feature type="compositionally biased region" description="Polar residues" evidence="11">
    <location>
        <begin position="757"/>
        <end position="776"/>
    </location>
</feature>
<dbReference type="AlphaFoldDB" id="A0A7M5WI71"/>
<dbReference type="GeneID" id="136809454"/>
<feature type="region of interest" description="Disordered" evidence="11">
    <location>
        <begin position="835"/>
        <end position="879"/>
    </location>
</feature>
<evidence type="ECO:0000256" key="11">
    <source>
        <dbReference type="SAM" id="MobiDB-lite"/>
    </source>
</evidence>
<dbReference type="PROSITE" id="PS50222">
    <property type="entry name" value="EF_HAND_2"/>
    <property type="match status" value="3"/>
</dbReference>
<evidence type="ECO:0000256" key="3">
    <source>
        <dbReference type="ARBA" id="ARBA00022490"/>
    </source>
</evidence>
<evidence type="ECO:0000313" key="13">
    <source>
        <dbReference type="EnsemblMetazoa" id="CLYHEMP000921.2"/>
    </source>
</evidence>
<evidence type="ECO:0000256" key="2">
    <source>
        <dbReference type="ARBA" id="ARBA00007828"/>
    </source>
</evidence>
<dbReference type="GO" id="GO:0005509">
    <property type="term" value="F:calcium ion binding"/>
    <property type="evidence" value="ECO:0007669"/>
    <property type="project" value="InterPro"/>
</dbReference>
<keyword evidence="5" id="KW-0106">Calcium</keyword>
<dbReference type="Gene3D" id="1.10.238.10">
    <property type="entry name" value="EF-hand"/>
    <property type="match status" value="3"/>
</dbReference>
<dbReference type="Pfam" id="PF13499">
    <property type="entry name" value="EF-hand_7"/>
    <property type="match status" value="1"/>
</dbReference>
<dbReference type="NCBIfam" id="TIGR00231">
    <property type="entry name" value="small_GTP"/>
    <property type="match status" value="1"/>
</dbReference>
<dbReference type="SMART" id="SM00174">
    <property type="entry name" value="RHO"/>
    <property type="match status" value="1"/>
</dbReference>
<accession>A0A7M5WI71</accession>
<proteinExistence type="inferred from homology"/>